<dbReference type="InterPro" id="IPR004341">
    <property type="entry name" value="CAT_RNA-bd_dom"/>
</dbReference>
<dbReference type="EMBL" id="WKPJ01000063">
    <property type="protein sequence ID" value="MSA91455.1"/>
    <property type="molecule type" value="Genomic_DNA"/>
</dbReference>
<dbReference type="GO" id="GO:0003723">
    <property type="term" value="F:RNA binding"/>
    <property type="evidence" value="ECO:0007669"/>
    <property type="project" value="InterPro"/>
</dbReference>
<proteinExistence type="predicted"/>
<dbReference type="InterPro" id="IPR050661">
    <property type="entry name" value="BglG_antiterminators"/>
</dbReference>
<dbReference type="Gene3D" id="1.10.1790.10">
    <property type="entry name" value="PRD domain"/>
    <property type="match status" value="2"/>
</dbReference>
<dbReference type="Pfam" id="PF03123">
    <property type="entry name" value="CAT_RBD"/>
    <property type="match status" value="1"/>
</dbReference>
<evidence type="ECO:0000313" key="3">
    <source>
        <dbReference type="EMBL" id="MSA91455.1"/>
    </source>
</evidence>
<dbReference type="InterPro" id="IPR036650">
    <property type="entry name" value="CAT_RNA-bd_dom_sf"/>
</dbReference>
<evidence type="ECO:0000313" key="5">
    <source>
        <dbReference type="Proteomes" id="UP000433575"/>
    </source>
</evidence>
<evidence type="ECO:0000313" key="6">
    <source>
        <dbReference type="Proteomes" id="UP000480929"/>
    </source>
</evidence>
<dbReference type="Pfam" id="PF00874">
    <property type="entry name" value="PRD"/>
    <property type="match status" value="2"/>
</dbReference>
<organism evidence="3 5">
    <name type="scientific">Holdemania massiliensis</name>
    <dbReference type="NCBI Taxonomy" id="1468449"/>
    <lineage>
        <taxon>Bacteria</taxon>
        <taxon>Bacillati</taxon>
        <taxon>Bacillota</taxon>
        <taxon>Erysipelotrichia</taxon>
        <taxon>Erysipelotrichales</taxon>
        <taxon>Erysipelotrichaceae</taxon>
        <taxon>Holdemania</taxon>
    </lineage>
</organism>
<dbReference type="OrthoDB" id="9813552at2"/>
<evidence type="ECO:0000313" key="4">
    <source>
        <dbReference type="EMBL" id="MSC35251.1"/>
    </source>
</evidence>
<name>A0A6N7SD69_9FIRM</name>
<sequence length="282" mass="33119">MIATKIFNNNSIVSMNDKGEEIILVGGGIGFGIRKNDEIDERKIEKVFCLEKETNYKFQSIVRNTPLQYILAADQIITYIKKNSSKKINDFIYVTLTDHIYTTIERVKNHIEFDQVLLTNVKNLYHEEYILGLDALKVLQSRLHINIPDSEANFIALHIINAEMNCSMPMIYEITSTIAEIAHYVSETLHTEQNTISFDRFMTHCRFLIQRVFNKNEDEVNNALFENILTDIEKSHTEELNCVEHIMDIIKEKCQYEINEDEKMYLMIHLIRLKNSKYQNRQ</sequence>
<dbReference type="AlphaFoldDB" id="A0A6N7SD69"/>
<dbReference type="Gene3D" id="2.30.24.10">
    <property type="entry name" value="CAT RNA-binding domain"/>
    <property type="match status" value="1"/>
</dbReference>
<dbReference type="InterPro" id="IPR036634">
    <property type="entry name" value="PRD_sf"/>
</dbReference>
<protein>
    <submittedName>
        <fullName evidence="3">PRD domain-containing protein</fullName>
    </submittedName>
</protein>
<evidence type="ECO:0000259" key="2">
    <source>
        <dbReference type="PROSITE" id="PS51372"/>
    </source>
</evidence>
<dbReference type="InterPro" id="IPR011608">
    <property type="entry name" value="PRD"/>
</dbReference>
<feature type="domain" description="PRD" evidence="2">
    <location>
        <begin position="170"/>
        <end position="280"/>
    </location>
</feature>
<keyword evidence="1" id="KW-0677">Repeat</keyword>
<dbReference type="Proteomes" id="UP000433575">
    <property type="component" value="Unassembled WGS sequence"/>
</dbReference>
<feature type="domain" description="PRD" evidence="2">
    <location>
        <begin position="64"/>
        <end position="169"/>
    </location>
</feature>
<dbReference type="EMBL" id="WKPI01000067">
    <property type="protein sequence ID" value="MSC35251.1"/>
    <property type="molecule type" value="Genomic_DNA"/>
</dbReference>
<dbReference type="SMART" id="SM01061">
    <property type="entry name" value="CAT_RBD"/>
    <property type="match status" value="1"/>
</dbReference>
<evidence type="ECO:0000256" key="1">
    <source>
        <dbReference type="ARBA" id="ARBA00022737"/>
    </source>
</evidence>
<dbReference type="PANTHER" id="PTHR30185:SF15">
    <property type="entry name" value="CRYPTIC BETA-GLUCOSIDE BGL OPERON ANTITERMINATOR"/>
    <property type="match status" value="1"/>
</dbReference>
<dbReference type="GO" id="GO:0006355">
    <property type="term" value="P:regulation of DNA-templated transcription"/>
    <property type="evidence" value="ECO:0007669"/>
    <property type="project" value="InterPro"/>
</dbReference>
<dbReference type="PROSITE" id="PS51372">
    <property type="entry name" value="PRD_2"/>
    <property type="match status" value="2"/>
</dbReference>
<gene>
    <name evidence="4" type="ORF">GKD88_19260</name>
    <name evidence="3" type="ORF">GKE08_19260</name>
</gene>
<reference evidence="5 6" key="1">
    <citation type="journal article" date="2019" name="Nat. Med.">
        <title>A library of human gut bacterial isolates paired with longitudinal multiomics data enables mechanistic microbiome research.</title>
        <authorList>
            <person name="Poyet M."/>
            <person name="Groussin M."/>
            <person name="Gibbons S.M."/>
            <person name="Avila-Pacheco J."/>
            <person name="Jiang X."/>
            <person name="Kearney S.M."/>
            <person name="Perrotta A.R."/>
            <person name="Berdy B."/>
            <person name="Zhao S."/>
            <person name="Lieberman T.D."/>
            <person name="Swanson P.K."/>
            <person name="Smith M."/>
            <person name="Roesemann S."/>
            <person name="Alexander J.E."/>
            <person name="Rich S.A."/>
            <person name="Livny J."/>
            <person name="Vlamakis H."/>
            <person name="Clish C."/>
            <person name="Bullock K."/>
            <person name="Deik A."/>
            <person name="Scott J."/>
            <person name="Pierce K.A."/>
            <person name="Xavier R.J."/>
            <person name="Alm E.J."/>
        </authorList>
    </citation>
    <scope>NUCLEOTIDE SEQUENCE [LARGE SCALE GENOMIC DNA]</scope>
    <source>
        <strain evidence="3 5">BIOML-A4</strain>
        <strain evidence="4 6">BIOML-A5</strain>
    </source>
</reference>
<keyword evidence="6" id="KW-1185">Reference proteome</keyword>
<accession>A0A6N7SD69</accession>
<dbReference type="Proteomes" id="UP000480929">
    <property type="component" value="Unassembled WGS sequence"/>
</dbReference>
<comment type="caution">
    <text evidence="3">The sequence shown here is derived from an EMBL/GenBank/DDBJ whole genome shotgun (WGS) entry which is preliminary data.</text>
</comment>
<dbReference type="SUPFAM" id="SSF63520">
    <property type="entry name" value="PTS-regulatory domain, PRD"/>
    <property type="match status" value="2"/>
</dbReference>
<dbReference type="RefSeq" id="WP_154240699.1">
    <property type="nucleotide sequence ID" value="NZ_WKPI01000067.1"/>
</dbReference>
<dbReference type="SUPFAM" id="SSF50151">
    <property type="entry name" value="SacY-like RNA-binding domain"/>
    <property type="match status" value="1"/>
</dbReference>
<dbReference type="PANTHER" id="PTHR30185">
    <property type="entry name" value="CRYPTIC BETA-GLUCOSIDE BGL OPERON ANTITERMINATOR"/>
    <property type="match status" value="1"/>
</dbReference>